<dbReference type="SUPFAM" id="SSF52540">
    <property type="entry name" value="P-loop containing nucleoside triphosphate hydrolases"/>
    <property type="match status" value="1"/>
</dbReference>
<accession>A0A163CK34</accession>
<dbReference type="InterPro" id="IPR042110">
    <property type="entry name" value="Adenylosuccinate_synth_dom2"/>
</dbReference>
<dbReference type="InterPro" id="IPR042109">
    <property type="entry name" value="Adenylosuccinate_synth_dom1"/>
</dbReference>
<dbReference type="Pfam" id="PF00709">
    <property type="entry name" value="Adenylsucc_synt"/>
    <property type="match status" value="1"/>
</dbReference>
<reference evidence="12" key="1">
    <citation type="submission" date="2016-01" db="EMBL/GenBank/DDBJ databases">
        <title>Draft genome of Chromobacterium sp. F49.</title>
        <authorList>
            <person name="Hong K.W."/>
        </authorList>
    </citation>
    <scope>NUCLEOTIDE SEQUENCE [LARGE SCALE GENOMIC DNA]</scope>
    <source>
        <strain evidence="12">CN10</strain>
    </source>
</reference>
<comment type="function">
    <text evidence="8">Plays an important role in the de novo pathway of purine nucleotide biosynthesis. Catalyzes the first committed step in the biosynthesis of AMP from IMP.</text>
</comment>
<dbReference type="InterPro" id="IPR042111">
    <property type="entry name" value="Adenylosuccinate_synth_dom3"/>
</dbReference>
<feature type="binding site" evidence="8">
    <location>
        <begin position="41"/>
        <end position="43"/>
    </location>
    <ligand>
        <name>GTP</name>
        <dbReference type="ChEBI" id="CHEBI:37565"/>
    </ligand>
</feature>
<dbReference type="FunFam" id="1.10.300.10:FF:000001">
    <property type="entry name" value="Adenylosuccinate synthetase"/>
    <property type="match status" value="1"/>
</dbReference>
<keyword evidence="8" id="KW-0963">Cytoplasm</keyword>
<feature type="active site" evidence="9">
    <location>
        <position position="141"/>
    </location>
</feature>
<gene>
    <name evidence="8" type="primary">purA</name>
    <name evidence="11" type="ORF">AVW16_09510</name>
</gene>
<evidence type="ECO:0000256" key="8">
    <source>
        <dbReference type="HAMAP-Rule" id="MF_00011"/>
    </source>
</evidence>
<dbReference type="EC" id="6.3.4.4" evidence="8 10"/>
<evidence type="ECO:0000313" key="12">
    <source>
        <dbReference type="Proteomes" id="UP000076625"/>
    </source>
</evidence>
<dbReference type="Gene3D" id="3.40.440.10">
    <property type="entry name" value="Adenylosuccinate Synthetase, subunit A, domain 1"/>
    <property type="match status" value="1"/>
</dbReference>
<feature type="binding site" description="in other chain" evidence="8">
    <location>
        <position position="225"/>
    </location>
    <ligand>
        <name>IMP</name>
        <dbReference type="ChEBI" id="CHEBI:58053"/>
        <note>ligand shared between dimeric partners</note>
    </ligand>
</feature>
<keyword evidence="3 8" id="KW-0479">Metal-binding</keyword>
<dbReference type="CDD" id="cd03108">
    <property type="entry name" value="AdSS"/>
    <property type="match status" value="1"/>
</dbReference>
<dbReference type="RefSeq" id="WP_066611407.1">
    <property type="nucleotide sequence ID" value="NZ_LQQU01000017.1"/>
</dbReference>
<sequence length="431" mass="46550">MSKNVVVIGTQWGDEGKGKIVDWLTDHAKGVVRFQGGHNAGHTLWVNGKKTVLRLIPSGILRDGVACFIGNGVVLSPEALLKEIDELDEAGVTVVGRLTIAQTCPLILPYHVALDQAREAAKGAGKIGTTGRGIGPAYEDKVARRALRVIDLFDAERFAAKLKENVDYYNFQLTQYFKAAPVNFDEILATTMKLAERIKPMVGDVSRTLYELNKKGDKLLFEGAQGTLLDIDHGTYPFVTSSNCVAGAAAPGAGVAPQMLNYVLGIVKGYTTRVGSGPFPTEQENDVGAFLAKRGNEFGSVTGRPRRCGWFDAAALKRSIQINGVSGLCVTKLDVMDGMDEIKLCVGYTLNGETVDILPFGSEAVAQCEPVYETLPGWSESTAGVKKYDDLPEAARAYLKRIEEVCEAPVDIISTGPDREETIVLRHPFGL</sequence>
<feature type="binding site" description="in other chain" evidence="8">
    <location>
        <begin position="39"/>
        <end position="42"/>
    </location>
    <ligand>
        <name>IMP</name>
        <dbReference type="ChEBI" id="CHEBI:58053"/>
        <note>ligand shared between dimeric partners</note>
    </ligand>
</feature>
<evidence type="ECO:0000256" key="3">
    <source>
        <dbReference type="ARBA" id="ARBA00022723"/>
    </source>
</evidence>
<dbReference type="OrthoDB" id="9807553at2"/>
<evidence type="ECO:0000256" key="1">
    <source>
        <dbReference type="ARBA" id="ARBA00011738"/>
    </source>
</evidence>
<feature type="binding site" description="in other chain" evidence="8">
    <location>
        <position position="130"/>
    </location>
    <ligand>
        <name>IMP</name>
        <dbReference type="ChEBI" id="CHEBI:58053"/>
        <note>ligand shared between dimeric partners</note>
    </ligand>
</feature>
<feature type="binding site" description="in other chain" evidence="8">
    <location>
        <position position="240"/>
    </location>
    <ligand>
        <name>IMP</name>
        <dbReference type="ChEBI" id="CHEBI:58053"/>
        <note>ligand shared between dimeric partners</note>
    </ligand>
</feature>
<dbReference type="SMART" id="SM00788">
    <property type="entry name" value="Adenylsucc_synt"/>
    <property type="match status" value="1"/>
</dbReference>
<organism evidence="11 12">
    <name type="scientific">Crenobacter luteus</name>
    <dbReference type="NCBI Taxonomy" id="1452487"/>
    <lineage>
        <taxon>Bacteria</taxon>
        <taxon>Pseudomonadati</taxon>
        <taxon>Pseudomonadota</taxon>
        <taxon>Betaproteobacteria</taxon>
        <taxon>Neisseriales</taxon>
        <taxon>Neisseriaceae</taxon>
        <taxon>Crenobacter</taxon>
    </lineage>
</organism>
<dbReference type="Proteomes" id="UP000076625">
    <property type="component" value="Unassembled WGS sequence"/>
</dbReference>
<dbReference type="Gene3D" id="1.10.300.10">
    <property type="entry name" value="Adenylosuccinate Synthetase, subunit A, domain 2"/>
    <property type="match status" value="1"/>
</dbReference>
<dbReference type="FunFam" id="3.90.170.10:FF:000001">
    <property type="entry name" value="Adenylosuccinate synthetase"/>
    <property type="match status" value="1"/>
</dbReference>
<dbReference type="UniPathway" id="UPA00075">
    <property type="reaction ID" value="UER00335"/>
</dbReference>
<evidence type="ECO:0000256" key="6">
    <source>
        <dbReference type="ARBA" id="ARBA00022842"/>
    </source>
</evidence>
<comment type="subunit">
    <text evidence="1 8">Homodimer.</text>
</comment>
<feature type="binding site" evidence="8">
    <location>
        <position position="306"/>
    </location>
    <ligand>
        <name>GTP</name>
        <dbReference type="ChEBI" id="CHEBI:37565"/>
    </ligand>
</feature>
<feature type="binding site" description="in other chain" evidence="8">
    <location>
        <begin position="14"/>
        <end position="17"/>
    </location>
    <ligand>
        <name>IMP</name>
        <dbReference type="ChEBI" id="CHEBI:58053"/>
        <note>ligand shared between dimeric partners</note>
    </ligand>
</feature>
<feature type="binding site" description="in other chain" evidence="8">
    <location>
        <position position="304"/>
    </location>
    <ligand>
        <name>IMP</name>
        <dbReference type="ChEBI" id="CHEBI:58053"/>
        <note>ligand shared between dimeric partners</note>
    </ligand>
</feature>
<evidence type="ECO:0000256" key="10">
    <source>
        <dbReference type="RuleBase" id="RU000520"/>
    </source>
</evidence>
<dbReference type="Gene3D" id="3.90.170.10">
    <property type="entry name" value="Adenylosuccinate Synthetase, subunit A, domain 3"/>
    <property type="match status" value="1"/>
</dbReference>
<keyword evidence="5 8" id="KW-0658">Purine biosynthesis</keyword>
<feature type="binding site" evidence="8">
    <location>
        <position position="14"/>
    </location>
    <ligand>
        <name>Mg(2+)</name>
        <dbReference type="ChEBI" id="CHEBI:18420"/>
    </ligand>
</feature>
<keyword evidence="2 8" id="KW-0436">Ligase</keyword>
<dbReference type="PANTHER" id="PTHR11846">
    <property type="entry name" value="ADENYLOSUCCINATE SYNTHETASE"/>
    <property type="match status" value="1"/>
</dbReference>
<dbReference type="PROSITE" id="PS00513">
    <property type="entry name" value="ADENYLOSUCCIN_SYN_2"/>
    <property type="match status" value="1"/>
</dbReference>
<dbReference type="GO" id="GO:0046040">
    <property type="term" value="P:IMP metabolic process"/>
    <property type="evidence" value="ECO:0007669"/>
    <property type="project" value="TreeGrafter"/>
</dbReference>
<dbReference type="STRING" id="1452487.AVW16_09510"/>
<keyword evidence="12" id="KW-1185">Reference proteome</keyword>
<protein>
    <recommendedName>
        <fullName evidence="8 10">Adenylosuccinate synthetase</fullName>
        <shortName evidence="8">AMPSase</shortName>
        <shortName evidence="8">AdSS</shortName>
        <ecNumber evidence="8 10">6.3.4.4</ecNumber>
    </recommendedName>
    <alternativeName>
        <fullName evidence="8">IMP--aspartate ligase</fullName>
    </alternativeName>
</protein>
<evidence type="ECO:0000256" key="9">
    <source>
        <dbReference type="PROSITE-ProRule" id="PRU10134"/>
    </source>
</evidence>
<dbReference type="HAMAP" id="MF_00011">
    <property type="entry name" value="Adenylosucc_synth"/>
    <property type="match status" value="1"/>
</dbReference>
<feature type="binding site" evidence="8">
    <location>
        <position position="41"/>
    </location>
    <ligand>
        <name>Mg(2+)</name>
        <dbReference type="ChEBI" id="CHEBI:18420"/>
    </ligand>
</feature>
<dbReference type="GO" id="GO:0000287">
    <property type="term" value="F:magnesium ion binding"/>
    <property type="evidence" value="ECO:0007669"/>
    <property type="project" value="UniProtKB-UniRule"/>
</dbReference>
<comment type="subcellular location">
    <subcellularLocation>
        <location evidence="8">Cytoplasm</location>
    </subcellularLocation>
</comment>
<dbReference type="InterPro" id="IPR001114">
    <property type="entry name" value="Adenylosuccinate_synthetase"/>
</dbReference>
<dbReference type="InterPro" id="IPR033128">
    <property type="entry name" value="Adenylosuccin_syn_Lys_AS"/>
</dbReference>
<comment type="similarity">
    <text evidence="8 10">Belongs to the adenylosuccinate synthetase family.</text>
</comment>
<keyword evidence="6 8" id="KW-0460">Magnesium</keyword>
<feature type="binding site" evidence="8">
    <location>
        <begin position="300"/>
        <end position="306"/>
    </location>
    <ligand>
        <name>substrate</name>
    </ligand>
</feature>
<feature type="binding site" evidence="8">
    <location>
        <begin position="414"/>
        <end position="416"/>
    </location>
    <ligand>
        <name>GTP</name>
        <dbReference type="ChEBI" id="CHEBI:37565"/>
    </ligand>
</feature>
<comment type="pathway">
    <text evidence="8 10">Purine metabolism; AMP biosynthesis via de novo pathway; AMP from IMP: step 1/2.</text>
</comment>
<dbReference type="GO" id="GO:0044208">
    <property type="term" value="P:'de novo' AMP biosynthetic process"/>
    <property type="evidence" value="ECO:0007669"/>
    <property type="project" value="UniProtKB-UniRule"/>
</dbReference>
<evidence type="ECO:0000256" key="2">
    <source>
        <dbReference type="ARBA" id="ARBA00022598"/>
    </source>
</evidence>
<evidence type="ECO:0000256" key="4">
    <source>
        <dbReference type="ARBA" id="ARBA00022741"/>
    </source>
</evidence>
<dbReference type="GO" id="GO:0004019">
    <property type="term" value="F:adenylosuccinate synthase activity"/>
    <property type="evidence" value="ECO:0007669"/>
    <property type="project" value="UniProtKB-UniRule"/>
</dbReference>
<evidence type="ECO:0000256" key="7">
    <source>
        <dbReference type="ARBA" id="ARBA00023134"/>
    </source>
</evidence>
<dbReference type="PANTHER" id="PTHR11846:SF0">
    <property type="entry name" value="ADENYLOSUCCINATE SYNTHETASE"/>
    <property type="match status" value="1"/>
</dbReference>
<dbReference type="AlphaFoldDB" id="A0A163CK34"/>
<dbReference type="EMBL" id="LQQU01000017">
    <property type="protein sequence ID" value="KZE32626.1"/>
    <property type="molecule type" value="Genomic_DNA"/>
</dbReference>
<name>A0A163CK34_9NEIS</name>
<comment type="cofactor">
    <cofactor evidence="8">
        <name>Mg(2+)</name>
        <dbReference type="ChEBI" id="CHEBI:18420"/>
    </cofactor>
    <text evidence="8">Binds 1 Mg(2+) ion per subunit.</text>
</comment>
<evidence type="ECO:0000256" key="5">
    <source>
        <dbReference type="ARBA" id="ARBA00022755"/>
    </source>
</evidence>
<feature type="binding site" evidence="8">
    <location>
        <position position="144"/>
    </location>
    <ligand>
        <name>IMP</name>
        <dbReference type="ChEBI" id="CHEBI:58053"/>
        <note>ligand shared between dimeric partners</note>
    </ligand>
</feature>
<keyword evidence="4 8" id="KW-0547">Nucleotide-binding</keyword>
<comment type="caution">
    <text evidence="11">The sequence shown here is derived from an EMBL/GenBank/DDBJ whole genome shotgun (WGS) entry which is preliminary data.</text>
</comment>
<dbReference type="GO" id="GO:0005737">
    <property type="term" value="C:cytoplasm"/>
    <property type="evidence" value="ECO:0007669"/>
    <property type="project" value="UniProtKB-SubCell"/>
</dbReference>
<dbReference type="NCBIfam" id="TIGR00184">
    <property type="entry name" value="purA"/>
    <property type="match status" value="1"/>
</dbReference>
<dbReference type="NCBIfam" id="NF002223">
    <property type="entry name" value="PRK01117.1"/>
    <property type="match status" value="1"/>
</dbReference>
<evidence type="ECO:0000313" key="11">
    <source>
        <dbReference type="EMBL" id="KZE32626.1"/>
    </source>
</evidence>
<keyword evidence="7 8" id="KW-0342">GTP-binding</keyword>
<proteinExistence type="inferred from homology"/>
<dbReference type="PROSITE" id="PS01266">
    <property type="entry name" value="ADENYLOSUCCIN_SYN_1"/>
    <property type="match status" value="1"/>
</dbReference>
<feature type="active site" description="Proton donor" evidence="8">
    <location>
        <position position="42"/>
    </location>
</feature>
<dbReference type="GO" id="GO:0005525">
    <property type="term" value="F:GTP binding"/>
    <property type="evidence" value="ECO:0007669"/>
    <property type="project" value="UniProtKB-UniRule"/>
</dbReference>
<dbReference type="InterPro" id="IPR018220">
    <property type="entry name" value="Adenylosuccin_syn_GTP-bd"/>
</dbReference>
<feature type="binding site" evidence="8">
    <location>
        <begin position="332"/>
        <end position="334"/>
    </location>
    <ligand>
        <name>GTP</name>
        <dbReference type="ChEBI" id="CHEBI:37565"/>
    </ligand>
</feature>
<feature type="binding site" evidence="8">
    <location>
        <begin position="13"/>
        <end position="19"/>
    </location>
    <ligand>
        <name>GTP</name>
        <dbReference type="ChEBI" id="CHEBI:37565"/>
    </ligand>
</feature>
<dbReference type="InterPro" id="IPR027417">
    <property type="entry name" value="P-loop_NTPase"/>
</dbReference>
<feature type="active site" description="Proton acceptor" evidence="8">
    <location>
        <position position="14"/>
    </location>
</feature>
<comment type="catalytic activity">
    <reaction evidence="8 10">
        <text>IMP + L-aspartate + GTP = N(6)-(1,2-dicarboxyethyl)-AMP + GDP + phosphate + 2 H(+)</text>
        <dbReference type="Rhea" id="RHEA:15753"/>
        <dbReference type="ChEBI" id="CHEBI:15378"/>
        <dbReference type="ChEBI" id="CHEBI:29991"/>
        <dbReference type="ChEBI" id="CHEBI:37565"/>
        <dbReference type="ChEBI" id="CHEBI:43474"/>
        <dbReference type="ChEBI" id="CHEBI:57567"/>
        <dbReference type="ChEBI" id="CHEBI:58053"/>
        <dbReference type="ChEBI" id="CHEBI:58189"/>
        <dbReference type="EC" id="6.3.4.4"/>
    </reaction>
</comment>